<reference evidence="8" key="1">
    <citation type="submission" date="2022-03" db="EMBL/GenBank/DDBJ databases">
        <authorList>
            <person name="Alioto T."/>
            <person name="Alioto T."/>
            <person name="Gomez Garrido J."/>
        </authorList>
    </citation>
    <scope>NUCLEOTIDE SEQUENCE</scope>
</reference>
<keyword evidence="5" id="KW-0539">Nucleus</keyword>
<dbReference type="InterPro" id="IPR057044">
    <property type="entry name" value="PARP14_KH_1"/>
</dbReference>
<organism evidence="8 9">
    <name type="scientific">Pelobates cultripes</name>
    <name type="common">Western spadefoot toad</name>
    <dbReference type="NCBI Taxonomy" id="61616"/>
    <lineage>
        <taxon>Eukaryota</taxon>
        <taxon>Metazoa</taxon>
        <taxon>Chordata</taxon>
        <taxon>Craniata</taxon>
        <taxon>Vertebrata</taxon>
        <taxon>Euteleostomi</taxon>
        <taxon>Amphibia</taxon>
        <taxon>Batrachia</taxon>
        <taxon>Anura</taxon>
        <taxon>Pelobatoidea</taxon>
        <taxon>Pelobatidae</taxon>
        <taxon>Pelobates</taxon>
    </lineage>
</organism>
<dbReference type="Pfam" id="PF23251">
    <property type="entry name" value="KH_PARP14_4"/>
    <property type="match status" value="1"/>
</dbReference>
<dbReference type="Proteomes" id="UP001295444">
    <property type="component" value="Chromosome 07"/>
</dbReference>
<evidence type="ECO:0000259" key="7">
    <source>
        <dbReference type="PROSITE" id="PS51154"/>
    </source>
</evidence>
<dbReference type="GO" id="GO:0003714">
    <property type="term" value="F:transcription corepressor activity"/>
    <property type="evidence" value="ECO:0007669"/>
    <property type="project" value="TreeGrafter"/>
</dbReference>
<evidence type="ECO:0000313" key="9">
    <source>
        <dbReference type="Proteomes" id="UP001295444"/>
    </source>
</evidence>
<feature type="domain" description="Macro" evidence="7">
    <location>
        <begin position="818"/>
        <end position="1005"/>
    </location>
</feature>
<dbReference type="Pfam" id="PF23245">
    <property type="entry name" value="RRM_PARP14_2"/>
    <property type="match status" value="1"/>
</dbReference>
<dbReference type="InterPro" id="IPR057046">
    <property type="entry name" value="PARP14_KH_4"/>
</dbReference>
<dbReference type="Pfam" id="PF23249">
    <property type="entry name" value="KH_PARP14_3"/>
    <property type="match status" value="1"/>
</dbReference>
<dbReference type="InterPro" id="IPR043472">
    <property type="entry name" value="Macro_dom-like"/>
</dbReference>
<dbReference type="InterPro" id="IPR057050">
    <property type="entry name" value="RRM_PARP14_2"/>
</dbReference>
<dbReference type="InterPro" id="IPR039399">
    <property type="entry name" value="Deltex_C_sf"/>
</dbReference>
<dbReference type="InterPro" id="IPR002589">
    <property type="entry name" value="Macro_dom"/>
</dbReference>
<dbReference type="Pfam" id="PF01661">
    <property type="entry name" value="Macro"/>
    <property type="match status" value="2"/>
</dbReference>
<evidence type="ECO:0000256" key="1">
    <source>
        <dbReference type="ARBA" id="ARBA00004123"/>
    </source>
</evidence>
<dbReference type="InterPro" id="IPR057045">
    <property type="entry name" value="PARP14_KH_3"/>
</dbReference>
<dbReference type="Gene3D" id="3.40.220.10">
    <property type="entry name" value="Leucine Aminopeptidase, subunit E, domain 1"/>
    <property type="match status" value="2"/>
</dbReference>
<protein>
    <submittedName>
        <fullName evidence="8">Poly [ADP-ribose] polymerase 14-like</fullName>
    </submittedName>
</protein>
<dbReference type="SUPFAM" id="SSF52949">
    <property type="entry name" value="Macro domain-like"/>
    <property type="match status" value="2"/>
</dbReference>
<feature type="domain" description="Macro" evidence="7">
    <location>
        <begin position="1035"/>
        <end position="1204"/>
    </location>
</feature>
<dbReference type="Pfam" id="PF23084">
    <property type="entry name" value="KH_PARP14_1"/>
    <property type="match status" value="1"/>
</dbReference>
<proteinExistence type="predicted"/>
<dbReference type="Pfam" id="PF23252">
    <property type="entry name" value="KH_PARP14_5"/>
    <property type="match status" value="1"/>
</dbReference>
<feature type="region of interest" description="Disordered" evidence="6">
    <location>
        <begin position="78"/>
        <end position="99"/>
    </location>
</feature>
<dbReference type="GO" id="GO:0005737">
    <property type="term" value="C:cytoplasm"/>
    <property type="evidence" value="ECO:0007669"/>
    <property type="project" value="TreeGrafter"/>
</dbReference>
<keyword evidence="2" id="KW-0328">Glycosyltransferase</keyword>
<dbReference type="Pfam" id="PF18102">
    <property type="entry name" value="DTC"/>
    <property type="match status" value="1"/>
</dbReference>
<keyword evidence="4" id="KW-0520">NAD</keyword>
<dbReference type="Pfam" id="PF23248">
    <property type="entry name" value="KH_PARP14_2"/>
    <property type="match status" value="1"/>
</dbReference>
<keyword evidence="9" id="KW-1185">Reference proteome</keyword>
<dbReference type="Gene3D" id="3.30.390.130">
    <property type="match status" value="1"/>
</dbReference>
<accession>A0AAD1SQ13</accession>
<dbReference type="EMBL" id="OW240918">
    <property type="protein sequence ID" value="CAH2304961.1"/>
    <property type="molecule type" value="Genomic_DNA"/>
</dbReference>
<keyword evidence="3" id="KW-0808">Transferase</keyword>
<evidence type="ECO:0000256" key="5">
    <source>
        <dbReference type="ARBA" id="ARBA00023242"/>
    </source>
</evidence>
<dbReference type="InterPro" id="IPR057043">
    <property type="entry name" value="PARP14_KH_2"/>
</dbReference>
<evidence type="ECO:0000313" key="8">
    <source>
        <dbReference type="EMBL" id="CAH2304961.1"/>
    </source>
</evidence>
<dbReference type="InterPro" id="IPR052056">
    <property type="entry name" value="Mono-ARTD/PARP"/>
</dbReference>
<dbReference type="Gene3D" id="3.30.70.330">
    <property type="match status" value="1"/>
</dbReference>
<dbReference type="PANTHER" id="PTHR14453">
    <property type="entry name" value="PARP/ZINC FINGER CCCH TYPE DOMAIN CONTAINING PROTEIN"/>
    <property type="match status" value="1"/>
</dbReference>
<dbReference type="GO" id="GO:0010629">
    <property type="term" value="P:negative regulation of gene expression"/>
    <property type="evidence" value="ECO:0007669"/>
    <property type="project" value="TreeGrafter"/>
</dbReference>
<evidence type="ECO:0000256" key="2">
    <source>
        <dbReference type="ARBA" id="ARBA00022676"/>
    </source>
</evidence>
<dbReference type="Pfam" id="PF23253">
    <property type="entry name" value="KH_PARP14_6"/>
    <property type="match status" value="1"/>
</dbReference>
<dbReference type="PROSITE" id="PS51154">
    <property type="entry name" value="MACRO"/>
    <property type="match status" value="2"/>
</dbReference>
<dbReference type="GO" id="GO:0003950">
    <property type="term" value="F:NAD+ poly-ADP-ribosyltransferase activity"/>
    <property type="evidence" value="ECO:0007669"/>
    <property type="project" value="TreeGrafter"/>
</dbReference>
<dbReference type="GO" id="GO:1990404">
    <property type="term" value="F:NAD+-protein mono-ADP-ribosyltransferase activity"/>
    <property type="evidence" value="ECO:0007669"/>
    <property type="project" value="TreeGrafter"/>
</dbReference>
<dbReference type="InterPro" id="IPR057048">
    <property type="entry name" value="PARP14_KH_6"/>
</dbReference>
<dbReference type="GO" id="GO:0005634">
    <property type="term" value="C:nucleus"/>
    <property type="evidence" value="ECO:0007669"/>
    <property type="project" value="UniProtKB-SubCell"/>
</dbReference>
<dbReference type="InterPro" id="IPR012677">
    <property type="entry name" value="Nucleotide-bd_a/b_plait_sf"/>
</dbReference>
<sequence>MSEQLWLIQMTQDTADTNCTEIRLQAFLQHWSRKVYHKVPTTGWQLLDFKFRKRVRSRGEPSRWEGEWQVITNLNNSKDPFNVNSTKDPTSKSNRSSLEELSNIRPACSDLLATAQPSRLYSCSQPLQSKGSRADIDTEDSCWFLNAVRGTAADTTARGARSAEDNEDQDFPFSVTVIGNVHHSCSLDILKLLLENITESEEGRDFHVEMVPEIHAAVVSFTCHMDIAGFVERFSSNLRVNQMKLSANPLEETKSIRAEGLPPKTSEDHIILYFESPKHGGGEVQEVMLLAEEDAALITFQDVRVTRRVLAQKHVFGKTPISVYPYYVSLDVTLYGKNGPSVSIPAPLEIPVSPYILEFILNDAQRKLNIEEKMAVFYCEVVWPDVQSPNLVIKLGISSDISTHLRTLAKIAPTWRDKVSAEFSLLISKYKVAEYKVTASVWEAIKQDIGTSAYTAVFIKPNLAKEKVFLDVIQVEPLIGKLIDNTTRRIDRERQSMTEELAVTPALYEIMLKNALEKTIQTLFPKLKMSYDRSYKKLTLCGLKEEIYGSKCEIMEMEKNLKHMNIQLDPLIVKFLKMISSEEMSCVFFIRHDIQAMFEVEGETIKLTGSSSQDLSDAEKRMKHQVVCKKVIVSDKCIIKNAEWGSLKKNLHQVYNVENRTFLIEEFPAGAENEVVISGLCSVVEDSYEQVYNFVEKNTPVVKDLNFQSMAVAHFIRDENKQLWEDLGKMNIKWVINHKRITLTGPKTLVVDAAACIASALSLLHTKTLRIDKPGAKTFCMDNDEVHVATTKNKFNCAIYLHTTRDSSMTTTEMNLGEPYCQITVSGGVTVAVYKGDLCRHSVDVIVNASNEDLKHVGGLALALLRAAGPKLQSDCDRIVMEEGKLSPGDSVITDAGNLPCKHVVHTVGPRWDPSSQSRCKRLLRKAITSSLELAAENGHNSIAIPAVSAGIFGFPVKQSVETIVESVREYLESHGHKSSLNRIHLVDTDTQTVQIFAEWVKTEFGDKSTESSPSKPRSPRPAERSRPPVNTRSNTESRTRTKEGLTIKLIQEDIQESTTDIIVTSTPSNLNLNNGAISRAVSQRAGPNLQILLNNESRGRQVVLGSIFVTDGCNLSAKKVFHAVCPHWDNGQGSSEKELRKIIKTCLLLAEQQRMHTISFPAIGTGNLKFPKPQVATLMFDVISKLDRKQDLRYLREICIYVLPNDADTVRDGRVILQLLKRAFDQRLVFTIGVSRTTGAKDCVTWNDIHHKTSPHGGPSQFGYPDPDYLNRVRDELKAKGIE</sequence>
<gene>
    <name evidence="8" type="ORF">PECUL_23A026542</name>
</gene>
<evidence type="ECO:0000256" key="3">
    <source>
        <dbReference type="ARBA" id="ARBA00022679"/>
    </source>
</evidence>
<feature type="region of interest" description="Disordered" evidence="6">
    <location>
        <begin position="1006"/>
        <end position="1045"/>
    </location>
</feature>
<comment type="subcellular location">
    <subcellularLocation>
        <location evidence="1">Nucleus</location>
    </subcellularLocation>
</comment>
<dbReference type="PANTHER" id="PTHR14453:SF70">
    <property type="entry name" value="PROTEIN MONO-ADP-RIBOSYLTRANSFERASE PARP9"/>
    <property type="match status" value="1"/>
</dbReference>
<dbReference type="InterPro" id="IPR039396">
    <property type="entry name" value="Deltex_C"/>
</dbReference>
<dbReference type="CDD" id="cd02907">
    <property type="entry name" value="Macro_Af1521_BAL-like"/>
    <property type="match status" value="1"/>
</dbReference>
<dbReference type="GO" id="GO:0070212">
    <property type="term" value="P:protein poly-ADP-ribosylation"/>
    <property type="evidence" value="ECO:0007669"/>
    <property type="project" value="TreeGrafter"/>
</dbReference>
<feature type="compositionally biased region" description="Basic and acidic residues" evidence="6">
    <location>
        <begin position="1036"/>
        <end position="1045"/>
    </location>
</feature>
<name>A0AAD1SQ13_PELCU</name>
<dbReference type="InterPro" id="IPR057047">
    <property type="entry name" value="PARP14_KH_5"/>
</dbReference>
<evidence type="ECO:0000256" key="6">
    <source>
        <dbReference type="SAM" id="MobiDB-lite"/>
    </source>
</evidence>
<dbReference type="SMART" id="SM00506">
    <property type="entry name" value="A1pp"/>
    <property type="match status" value="2"/>
</dbReference>
<dbReference type="Pfam" id="PF23085">
    <property type="entry name" value="RRM_PARP14_3"/>
    <property type="match status" value="1"/>
</dbReference>
<evidence type="ECO:0000256" key="4">
    <source>
        <dbReference type="ARBA" id="ARBA00023027"/>
    </source>
</evidence>